<evidence type="ECO:0000259" key="1">
    <source>
        <dbReference type="Pfam" id="PF00534"/>
    </source>
</evidence>
<dbReference type="GO" id="GO:0016757">
    <property type="term" value="F:glycosyltransferase activity"/>
    <property type="evidence" value="ECO:0007669"/>
    <property type="project" value="UniProtKB-KW"/>
</dbReference>
<name>A0ABW9KMS3_9BACT</name>
<dbReference type="SUPFAM" id="SSF53756">
    <property type="entry name" value="UDP-Glycosyltransferase/glycogen phosphorylase"/>
    <property type="match status" value="1"/>
</dbReference>
<dbReference type="Pfam" id="PF00534">
    <property type="entry name" value="Glycos_transf_1"/>
    <property type="match status" value="1"/>
</dbReference>
<dbReference type="EC" id="2.4.-.-" evidence="3"/>
<dbReference type="RefSeq" id="WP_263414730.1">
    <property type="nucleotide sequence ID" value="NZ_BAABBH010000001.1"/>
</dbReference>
<dbReference type="PANTHER" id="PTHR45947:SF3">
    <property type="entry name" value="SULFOQUINOVOSYL TRANSFERASE SQD2"/>
    <property type="match status" value="1"/>
</dbReference>
<dbReference type="PANTHER" id="PTHR45947">
    <property type="entry name" value="SULFOQUINOVOSYL TRANSFERASE SQD2"/>
    <property type="match status" value="1"/>
</dbReference>
<dbReference type="EMBL" id="JBJYXY010000001">
    <property type="protein sequence ID" value="MFN2977097.1"/>
    <property type="molecule type" value="Genomic_DNA"/>
</dbReference>
<comment type="caution">
    <text evidence="3">The sequence shown here is derived from an EMBL/GenBank/DDBJ whole genome shotgun (WGS) entry which is preliminary data.</text>
</comment>
<keyword evidence="4" id="KW-1185">Reference proteome</keyword>
<evidence type="ECO:0000313" key="3">
    <source>
        <dbReference type="EMBL" id="MFN2977097.1"/>
    </source>
</evidence>
<accession>A0ABW9KMS3</accession>
<organism evidence="3 4">
    <name type="scientific">Terriglobus aquaticus</name>
    <dbReference type="NCBI Taxonomy" id="940139"/>
    <lineage>
        <taxon>Bacteria</taxon>
        <taxon>Pseudomonadati</taxon>
        <taxon>Acidobacteriota</taxon>
        <taxon>Terriglobia</taxon>
        <taxon>Terriglobales</taxon>
        <taxon>Acidobacteriaceae</taxon>
        <taxon>Terriglobus</taxon>
    </lineage>
</organism>
<evidence type="ECO:0000313" key="4">
    <source>
        <dbReference type="Proteomes" id="UP001634747"/>
    </source>
</evidence>
<protein>
    <submittedName>
        <fullName evidence="3">Glycosyltransferase</fullName>
        <ecNumber evidence="3">2.4.-.-</ecNumber>
    </submittedName>
</protein>
<proteinExistence type="predicted"/>
<reference evidence="3 4" key="1">
    <citation type="submission" date="2024-12" db="EMBL/GenBank/DDBJ databases">
        <authorList>
            <person name="Lee Y."/>
        </authorList>
    </citation>
    <scope>NUCLEOTIDE SEQUENCE [LARGE SCALE GENOMIC DNA]</scope>
    <source>
        <strain evidence="3 4">03SUJ4</strain>
    </source>
</reference>
<feature type="domain" description="Glycosyltransferase subfamily 4-like N-terminal" evidence="2">
    <location>
        <begin position="6"/>
        <end position="167"/>
    </location>
</feature>
<dbReference type="Gene3D" id="3.40.50.2000">
    <property type="entry name" value="Glycogen Phosphorylase B"/>
    <property type="match status" value="2"/>
</dbReference>
<gene>
    <name evidence="3" type="ORF">ACK2TP_15095</name>
</gene>
<feature type="domain" description="Glycosyl transferase family 1" evidence="1">
    <location>
        <begin position="191"/>
        <end position="338"/>
    </location>
</feature>
<keyword evidence="3" id="KW-0808">Transferase</keyword>
<dbReference type="InterPro" id="IPR001296">
    <property type="entry name" value="Glyco_trans_1"/>
</dbReference>
<dbReference type="Proteomes" id="UP001634747">
    <property type="component" value="Unassembled WGS sequence"/>
</dbReference>
<keyword evidence="3" id="KW-0328">Glycosyltransferase</keyword>
<dbReference type="Pfam" id="PF13579">
    <property type="entry name" value="Glyco_trans_4_4"/>
    <property type="match status" value="1"/>
</dbReference>
<dbReference type="InterPro" id="IPR050194">
    <property type="entry name" value="Glycosyltransferase_grp1"/>
</dbReference>
<sequence length="389" mass="43102">MRREAGGPAEGLRLLLRGYCRDGHEAEVATLDPPSMQVEDVCARTHTLGRKTFGYGYSSALSDFFRQEAARFDGVVIHGLWQYQGLAALRELRGRHRYAVFPHGMLDPWFNRMYPLKMIKKLPYWFLVERDLLRGADAVLFTSSAEAQLARTSFPGSQWRAEVVPYGTLGPQGDPGRNHQAFLERVPALRGRPFLLYAGRMHEKKGCDLLLSAYAELRHKLDLPCLLMAGPDETGLTGTLQAMAARRGVQDDVLWPGMLTGDAKWGAFAAADAFVLPSHQENFGIAVAEALSCGTPVLISDQVNIHGDISASDAGLVEPDTLDGVQRLLRRWSAMTDSERKDMRGKALQCWRNRFDSAGTSRAIARLFQERRAAAAEGPPPGVPDRRRA</sequence>
<evidence type="ECO:0000259" key="2">
    <source>
        <dbReference type="Pfam" id="PF13579"/>
    </source>
</evidence>
<dbReference type="InterPro" id="IPR028098">
    <property type="entry name" value="Glyco_trans_4-like_N"/>
</dbReference>